<dbReference type="InParanoid" id="A0A165K1Z2"/>
<protein>
    <recommendedName>
        <fullName evidence="2">Dipeptidase</fullName>
        <ecNumber evidence="2">3.4.13.19</ecNumber>
    </recommendedName>
</protein>
<dbReference type="GO" id="GO:0070573">
    <property type="term" value="F:metallodipeptidase activity"/>
    <property type="evidence" value="ECO:0007669"/>
    <property type="project" value="InterPro"/>
</dbReference>
<keyword evidence="4" id="KW-1133">Transmembrane helix</keyword>
<dbReference type="AlphaFoldDB" id="A0A165K1Z2"/>
<keyword evidence="2" id="KW-0862">Zinc</keyword>
<dbReference type="OMA" id="CDHPRNI"/>
<feature type="region of interest" description="Disordered" evidence="3">
    <location>
        <begin position="1"/>
        <end position="20"/>
    </location>
</feature>
<dbReference type="GeneID" id="28895905"/>
<dbReference type="InterPro" id="IPR032466">
    <property type="entry name" value="Metal_Hydrolase"/>
</dbReference>
<feature type="region of interest" description="Disordered" evidence="3">
    <location>
        <begin position="303"/>
        <end position="326"/>
    </location>
</feature>
<name>A0A165K1Z2_XYLHT</name>
<comment type="catalytic activity">
    <reaction evidence="2">
        <text>an L-aminoacyl-L-amino acid + H2O = 2 an L-alpha-amino acid</text>
        <dbReference type="Rhea" id="RHEA:48940"/>
        <dbReference type="ChEBI" id="CHEBI:15377"/>
        <dbReference type="ChEBI" id="CHEBI:59869"/>
        <dbReference type="ChEBI" id="CHEBI:77460"/>
        <dbReference type="EC" id="3.4.13.19"/>
    </reaction>
</comment>
<dbReference type="PROSITE" id="PS51365">
    <property type="entry name" value="RENAL_DIPEPTIDASE_2"/>
    <property type="match status" value="1"/>
</dbReference>
<keyword evidence="2" id="KW-0645">Protease</keyword>
<dbReference type="PANTHER" id="PTHR10443">
    <property type="entry name" value="MICROSOMAL DIPEPTIDASE"/>
    <property type="match status" value="1"/>
</dbReference>
<comment type="similarity">
    <text evidence="2">Belongs to the metallo-dependent hydrolases superfamily. Peptidase M19 family.</text>
</comment>
<dbReference type="Gene3D" id="3.20.20.140">
    <property type="entry name" value="Metal-dependent hydrolases"/>
    <property type="match status" value="1"/>
</dbReference>
<evidence type="ECO:0000256" key="3">
    <source>
        <dbReference type="SAM" id="MobiDB-lite"/>
    </source>
</evidence>
<dbReference type="EMBL" id="KV407454">
    <property type="protein sequence ID" value="KZF26896.1"/>
    <property type="molecule type" value="Genomic_DNA"/>
</dbReference>
<dbReference type="STRING" id="1328760.A0A165K1Z2"/>
<dbReference type="SUPFAM" id="SSF51556">
    <property type="entry name" value="Metallo-dependent hydrolases"/>
    <property type="match status" value="1"/>
</dbReference>
<dbReference type="Pfam" id="PF01244">
    <property type="entry name" value="Peptidase_M19"/>
    <property type="match status" value="2"/>
</dbReference>
<keyword evidence="4" id="KW-0812">Transmembrane</keyword>
<dbReference type="GO" id="GO:0006508">
    <property type="term" value="P:proteolysis"/>
    <property type="evidence" value="ECO:0007669"/>
    <property type="project" value="UniProtKB-KW"/>
</dbReference>
<accession>A0A165K1Z2</accession>
<gene>
    <name evidence="5" type="ORF">L228DRAFT_235902</name>
</gene>
<keyword evidence="2" id="KW-0378">Hydrolase</keyword>
<evidence type="ECO:0000256" key="1">
    <source>
        <dbReference type="ARBA" id="ARBA00022997"/>
    </source>
</evidence>
<organism evidence="5 6">
    <name type="scientific">Xylona heveae (strain CBS 132557 / TC161)</name>
    <dbReference type="NCBI Taxonomy" id="1328760"/>
    <lineage>
        <taxon>Eukaryota</taxon>
        <taxon>Fungi</taxon>
        <taxon>Dikarya</taxon>
        <taxon>Ascomycota</taxon>
        <taxon>Pezizomycotina</taxon>
        <taxon>Xylonomycetes</taxon>
        <taxon>Xylonales</taxon>
        <taxon>Xylonaceae</taxon>
        <taxon>Xylona</taxon>
    </lineage>
</organism>
<keyword evidence="2" id="KW-0479">Metal-binding</keyword>
<proteinExistence type="inferred from homology"/>
<reference evidence="5 6" key="1">
    <citation type="journal article" date="2016" name="Fungal Biol.">
        <title>The genome of Xylona heveae provides a window into fungal endophytism.</title>
        <authorList>
            <person name="Gazis R."/>
            <person name="Kuo A."/>
            <person name="Riley R."/>
            <person name="LaButti K."/>
            <person name="Lipzen A."/>
            <person name="Lin J."/>
            <person name="Amirebrahimi M."/>
            <person name="Hesse C.N."/>
            <person name="Spatafora J.W."/>
            <person name="Henrissat B."/>
            <person name="Hainaut M."/>
            <person name="Grigoriev I.V."/>
            <person name="Hibbett D.S."/>
        </authorList>
    </citation>
    <scope>NUCLEOTIDE SEQUENCE [LARGE SCALE GENOMIC DNA]</scope>
    <source>
        <strain evidence="5 6">TC161</strain>
    </source>
</reference>
<dbReference type="Proteomes" id="UP000076632">
    <property type="component" value="Unassembled WGS sequence"/>
</dbReference>
<keyword evidence="4" id="KW-0472">Membrane</keyword>
<keyword evidence="1 2" id="KW-0224">Dipeptidase</keyword>
<dbReference type="OrthoDB" id="445695at2759"/>
<evidence type="ECO:0000313" key="5">
    <source>
        <dbReference type="EMBL" id="KZF26896.1"/>
    </source>
</evidence>
<keyword evidence="6" id="KW-1185">Reference proteome</keyword>
<dbReference type="InterPro" id="IPR008257">
    <property type="entry name" value="Pept_M19"/>
</dbReference>
<keyword evidence="2" id="KW-0482">Metalloprotease</keyword>
<dbReference type="RefSeq" id="XP_018192451.1">
    <property type="nucleotide sequence ID" value="XM_018330768.1"/>
</dbReference>
<dbReference type="GO" id="GO:0046872">
    <property type="term" value="F:metal ion binding"/>
    <property type="evidence" value="ECO:0007669"/>
    <property type="project" value="UniProtKB-UniRule"/>
</dbReference>
<dbReference type="EC" id="3.4.13.19" evidence="2"/>
<evidence type="ECO:0000313" key="6">
    <source>
        <dbReference type="Proteomes" id="UP000076632"/>
    </source>
</evidence>
<sequence length="514" mass="56301">MGHLSADDAMSTEKGNESTLIDDHRSVRNAQGRYWSLKTLKTVLFVSLLSIYIFLAYGGYEIVSSRIHKFSASRCLSIEQRVDKILSETPLIDGHNDLAILLREFFQNHIYSDKFSKRFENGGFPMHVDLPRLREGKVGGSFWSAYVDCPAKLDNFSDETYAEAVRTTLSQIDLIHRLRNAYPQIFSTPHLTGSAARAVFQQKTGQLISPIGIEGLHQIGNSIATLRLYHSLGVRYATLTHNCHNKYADAALVSNEEGKTVVSKPLWGGTSAAGRKLIREMNRLGMLVDLSHVSADTMRDVLGGHGSQAQPQDSLGDAMRPARQETCEKSSGRCAVIDRLLERKGASAAPVIFSHSSAYAVCPHPRNVPDDVLELVRETGSLVMVNFSPDFISCVSATTSNESLSSSTASSGLPHFYPANATLSHVVSHIQYIGDLIGYSHVGLGSDFDGIPTTPKGLEDVSKYPDLVAEMLRRGISDEDAAKVVGGNLLRVWEEADLVAAKLQQLIDPLEDDI</sequence>
<evidence type="ECO:0000256" key="4">
    <source>
        <dbReference type="SAM" id="Phobius"/>
    </source>
</evidence>
<comment type="cofactor">
    <cofactor evidence="2">
        <name>Zn(2+)</name>
        <dbReference type="ChEBI" id="CHEBI:29105"/>
    </cofactor>
</comment>
<feature type="transmembrane region" description="Helical" evidence="4">
    <location>
        <begin position="42"/>
        <end position="60"/>
    </location>
</feature>
<evidence type="ECO:0000256" key="2">
    <source>
        <dbReference type="RuleBase" id="RU341113"/>
    </source>
</evidence>
<dbReference type="CDD" id="cd01301">
    <property type="entry name" value="rDP_like"/>
    <property type="match status" value="1"/>
</dbReference>
<dbReference type="PANTHER" id="PTHR10443:SF12">
    <property type="entry name" value="DIPEPTIDASE"/>
    <property type="match status" value="1"/>
</dbReference>